<dbReference type="CDD" id="cd13589">
    <property type="entry name" value="PBP2_polyamine_RpCGA009"/>
    <property type="match status" value="1"/>
</dbReference>
<dbReference type="PANTHER" id="PTHR30006:SF3">
    <property type="entry name" value="THIAMINE-BINDING PERIPLASMIC PROTEIN"/>
    <property type="match status" value="1"/>
</dbReference>
<keyword evidence="3" id="KW-0732">Signal</keyword>
<comment type="caution">
    <text evidence="5">The sequence shown here is derived from an EMBL/GenBank/DDBJ whole genome shotgun (WGS) entry which is preliminary data.</text>
</comment>
<dbReference type="Pfam" id="PF13416">
    <property type="entry name" value="SBP_bac_8"/>
    <property type="match status" value="1"/>
</dbReference>
<dbReference type="PANTHER" id="PTHR30006">
    <property type="entry name" value="THIAMINE-BINDING PERIPLASMIC PROTEIN-RELATED"/>
    <property type="match status" value="1"/>
</dbReference>
<dbReference type="PROSITE" id="PS51257">
    <property type="entry name" value="PROKAR_LIPOPROTEIN"/>
    <property type="match status" value="1"/>
</dbReference>
<evidence type="ECO:0000313" key="5">
    <source>
        <dbReference type="EMBL" id="KUL32223.1"/>
    </source>
</evidence>
<evidence type="ECO:0000313" key="6">
    <source>
        <dbReference type="Proteomes" id="UP000053923"/>
    </source>
</evidence>
<dbReference type="InterPro" id="IPR006059">
    <property type="entry name" value="SBP"/>
</dbReference>
<dbReference type="RefSeq" id="WP_062704934.1">
    <property type="nucleotide sequence ID" value="NZ_LLZG01000231.1"/>
</dbReference>
<accession>A0A101JT53</accession>
<protein>
    <submittedName>
        <fullName evidence="5">ABC transporter</fullName>
    </submittedName>
</protein>
<keyword evidence="6" id="KW-1185">Reference proteome</keyword>
<gene>
    <name evidence="5" type="ORF">ADL12_23870</name>
</gene>
<evidence type="ECO:0000256" key="4">
    <source>
        <dbReference type="ARBA" id="ARBA00022764"/>
    </source>
</evidence>
<keyword evidence="4" id="KW-0574">Periplasm</keyword>
<dbReference type="GO" id="GO:0030976">
    <property type="term" value="F:thiamine pyrophosphate binding"/>
    <property type="evidence" value="ECO:0007669"/>
    <property type="project" value="TreeGrafter"/>
</dbReference>
<dbReference type="GO" id="GO:0030288">
    <property type="term" value="C:outer membrane-bounded periplasmic space"/>
    <property type="evidence" value="ECO:0007669"/>
    <property type="project" value="TreeGrafter"/>
</dbReference>
<dbReference type="PROSITE" id="PS51318">
    <property type="entry name" value="TAT"/>
    <property type="match status" value="1"/>
</dbReference>
<evidence type="ECO:0000256" key="1">
    <source>
        <dbReference type="ARBA" id="ARBA00004418"/>
    </source>
</evidence>
<dbReference type="InterPro" id="IPR006311">
    <property type="entry name" value="TAT_signal"/>
</dbReference>
<dbReference type="EMBL" id="LLZG01000231">
    <property type="protein sequence ID" value="KUL32223.1"/>
    <property type="molecule type" value="Genomic_DNA"/>
</dbReference>
<evidence type="ECO:0000256" key="3">
    <source>
        <dbReference type="ARBA" id="ARBA00022729"/>
    </source>
</evidence>
<reference evidence="6" key="1">
    <citation type="submission" date="2015-10" db="EMBL/GenBank/DDBJ databases">
        <authorList>
            <person name="Ju K.-S."/>
            <person name="Doroghazi J.R."/>
            <person name="Metcalf W.W."/>
        </authorList>
    </citation>
    <scope>NUCLEOTIDE SEQUENCE [LARGE SCALE GENOMIC DNA]</scope>
    <source>
        <strain evidence="6">NRRL 3151</strain>
    </source>
</reference>
<dbReference type="GO" id="GO:0015888">
    <property type="term" value="P:thiamine transport"/>
    <property type="evidence" value="ECO:0007669"/>
    <property type="project" value="TreeGrafter"/>
</dbReference>
<sequence>MRDARIDRRLFLRGVGGATAGLAAATALSACGTGTSRSASTGTGGKGGKTVVVRDSGGSYGAALQKAIYTPFTQETGIAVKVLNLDDAPLLAQIKQGRPQCDLINITMTSHTRYVAQDALETLDPDRIKSLKSAKIPENQITEHAIGHSFYGQCMAYRTDAFGGRKPESWADFWDTRAFKGSRAMVSPDGDLPELEFALLADGVPMDKLYPLDVDRAFKVLTRLRADIKKFWDSGPLPGVLLSRQEVTMSTVWDGRIADLQKQGVPVARQLNGMRRQFQGYAIAKGAANVDNAYQLMDFALRPEIQANLAKAFPSNPSSPVAYEKLTEDERNALAGAPQYYDKGFDTDVEWWLKNEAAVTKRWLEWARG</sequence>
<evidence type="ECO:0000256" key="2">
    <source>
        <dbReference type="ARBA" id="ARBA00022448"/>
    </source>
</evidence>
<dbReference type="OrthoDB" id="9815444at2"/>
<dbReference type="Gene3D" id="3.40.190.10">
    <property type="entry name" value="Periplasmic binding protein-like II"/>
    <property type="match status" value="2"/>
</dbReference>
<dbReference type="AlphaFoldDB" id="A0A101JT53"/>
<dbReference type="SUPFAM" id="SSF53850">
    <property type="entry name" value="Periplasmic binding protein-like II"/>
    <property type="match status" value="1"/>
</dbReference>
<organism evidence="5 6">
    <name type="scientific">Streptomyces regalis</name>
    <dbReference type="NCBI Taxonomy" id="68262"/>
    <lineage>
        <taxon>Bacteria</taxon>
        <taxon>Bacillati</taxon>
        <taxon>Actinomycetota</taxon>
        <taxon>Actinomycetes</taxon>
        <taxon>Kitasatosporales</taxon>
        <taxon>Streptomycetaceae</taxon>
        <taxon>Streptomyces</taxon>
    </lineage>
</organism>
<comment type="subcellular location">
    <subcellularLocation>
        <location evidence="1">Periplasm</location>
    </subcellularLocation>
</comment>
<proteinExistence type="predicted"/>
<name>A0A101JT53_9ACTN</name>
<dbReference type="GO" id="GO:0030975">
    <property type="term" value="F:thiamine binding"/>
    <property type="evidence" value="ECO:0007669"/>
    <property type="project" value="TreeGrafter"/>
</dbReference>
<dbReference type="Proteomes" id="UP000053923">
    <property type="component" value="Unassembled WGS sequence"/>
</dbReference>
<keyword evidence="2" id="KW-0813">Transport</keyword>